<sequence>MTSPSVAVHNSLKEKLAAGGLATCMSVRLVPSNDIILIAKSAGFDAVYVDLEHASFSLETVGRISTAALAANLACLVRVGHNDQISQVLDGGAVGVIVPNIRTAAAARQAVIAAKYPPGGKRGASAGLPHFGYRSVPPATAMPALDAATMVVLQIESVEGLTNIDAIAAVDGVDMLLIGTNDLLADMNLAGQFEHQRVRDAYVRAIAACRKAALPLGIGGLSARIELVAAFVEMGARFISVGSDIGFLMGAAQTRQAEFAALHRPLSSSETVGRTG</sequence>
<proteinExistence type="inferred from homology"/>
<dbReference type="OrthoDB" id="9802624at2"/>
<keyword evidence="3" id="KW-0456">Lyase</keyword>
<comment type="caution">
    <text evidence="5">The sequence shown here is derived from an EMBL/GenBank/DDBJ whole genome shotgun (WGS) entry which is preliminary data.</text>
</comment>
<keyword evidence="6" id="KW-1185">Reference proteome</keyword>
<evidence type="ECO:0000256" key="1">
    <source>
        <dbReference type="ARBA" id="ARBA00005568"/>
    </source>
</evidence>
<dbReference type="InterPro" id="IPR050251">
    <property type="entry name" value="HpcH-HpaI_aldolase"/>
</dbReference>
<organism evidence="5 6">
    <name type="scientific">Microvirga brassicacearum</name>
    <dbReference type="NCBI Taxonomy" id="2580413"/>
    <lineage>
        <taxon>Bacteria</taxon>
        <taxon>Pseudomonadati</taxon>
        <taxon>Pseudomonadota</taxon>
        <taxon>Alphaproteobacteria</taxon>
        <taxon>Hyphomicrobiales</taxon>
        <taxon>Methylobacteriaceae</taxon>
        <taxon>Microvirga</taxon>
    </lineage>
</organism>
<dbReference type="Pfam" id="PF03328">
    <property type="entry name" value="HpcH_HpaI"/>
    <property type="match status" value="1"/>
</dbReference>
<feature type="domain" description="HpcH/HpaI aldolase/citrate lyase" evidence="4">
    <location>
        <begin position="33"/>
        <end position="248"/>
    </location>
</feature>
<gene>
    <name evidence="5" type="ORF">FEZ63_11930</name>
</gene>
<dbReference type="Gene3D" id="3.20.20.60">
    <property type="entry name" value="Phosphoenolpyruvate-binding domains"/>
    <property type="match status" value="1"/>
</dbReference>
<dbReference type="EMBL" id="VCMV01000015">
    <property type="protein sequence ID" value="KAB0266879.1"/>
    <property type="molecule type" value="Genomic_DNA"/>
</dbReference>
<reference evidence="5 6" key="1">
    <citation type="journal article" date="2019" name="Microorganisms">
        <title>Genome Insights into the Novel Species Microvirga brassicacearum, a Rapeseed Endophyte with Biotechnological Potential.</title>
        <authorList>
            <person name="Jimenez-Gomez A."/>
            <person name="Saati-Santamaria Z."/>
            <person name="Igual J.M."/>
            <person name="Rivas R."/>
            <person name="Mateos P.F."/>
            <person name="Garcia-Fraile P."/>
        </authorList>
    </citation>
    <scope>NUCLEOTIDE SEQUENCE [LARGE SCALE GENOMIC DNA]</scope>
    <source>
        <strain evidence="5 6">CDVBN77</strain>
    </source>
</reference>
<dbReference type="SUPFAM" id="SSF51621">
    <property type="entry name" value="Phosphoenolpyruvate/pyruvate domain"/>
    <property type="match status" value="1"/>
</dbReference>
<dbReference type="GO" id="GO:0046872">
    <property type="term" value="F:metal ion binding"/>
    <property type="evidence" value="ECO:0007669"/>
    <property type="project" value="UniProtKB-KW"/>
</dbReference>
<comment type="similarity">
    <text evidence="1">Belongs to the HpcH/HpaI aldolase family.</text>
</comment>
<dbReference type="PANTHER" id="PTHR30502:SF0">
    <property type="entry name" value="PHOSPHOENOLPYRUVATE CARBOXYLASE FAMILY PROTEIN"/>
    <property type="match status" value="1"/>
</dbReference>
<accession>A0A5N3PAW8</accession>
<dbReference type="PANTHER" id="PTHR30502">
    <property type="entry name" value="2-KETO-3-DEOXY-L-RHAMNONATE ALDOLASE"/>
    <property type="match status" value="1"/>
</dbReference>
<evidence type="ECO:0000313" key="6">
    <source>
        <dbReference type="Proteomes" id="UP000325684"/>
    </source>
</evidence>
<name>A0A5N3PAW8_9HYPH</name>
<evidence type="ECO:0000256" key="2">
    <source>
        <dbReference type="ARBA" id="ARBA00022723"/>
    </source>
</evidence>
<dbReference type="InterPro" id="IPR040442">
    <property type="entry name" value="Pyrv_kinase-like_dom_sf"/>
</dbReference>
<dbReference type="GO" id="GO:0005737">
    <property type="term" value="C:cytoplasm"/>
    <property type="evidence" value="ECO:0007669"/>
    <property type="project" value="TreeGrafter"/>
</dbReference>
<evidence type="ECO:0000313" key="5">
    <source>
        <dbReference type="EMBL" id="KAB0266879.1"/>
    </source>
</evidence>
<evidence type="ECO:0000259" key="4">
    <source>
        <dbReference type="Pfam" id="PF03328"/>
    </source>
</evidence>
<dbReference type="AlphaFoldDB" id="A0A5N3PAW8"/>
<keyword evidence="2" id="KW-0479">Metal-binding</keyword>
<dbReference type="InterPro" id="IPR015813">
    <property type="entry name" value="Pyrv/PenolPyrv_kinase-like_dom"/>
</dbReference>
<dbReference type="GO" id="GO:0016832">
    <property type="term" value="F:aldehyde-lyase activity"/>
    <property type="evidence" value="ECO:0007669"/>
    <property type="project" value="TreeGrafter"/>
</dbReference>
<protein>
    <submittedName>
        <fullName evidence="5">Aldolase</fullName>
    </submittedName>
</protein>
<evidence type="ECO:0000256" key="3">
    <source>
        <dbReference type="ARBA" id="ARBA00023239"/>
    </source>
</evidence>
<dbReference type="Proteomes" id="UP000325684">
    <property type="component" value="Unassembled WGS sequence"/>
</dbReference>
<dbReference type="InterPro" id="IPR005000">
    <property type="entry name" value="Aldolase/citrate-lyase_domain"/>
</dbReference>